<dbReference type="EMBL" id="RBLJ01000001">
    <property type="protein sequence ID" value="RKS66482.1"/>
    <property type="molecule type" value="Genomic_DNA"/>
</dbReference>
<keyword evidence="3" id="KW-1185">Reference proteome</keyword>
<reference evidence="2 3" key="1">
    <citation type="submission" date="2018-10" db="EMBL/GenBank/DDBJ databases">
        <title>Genomic Encyclopedia of Archaeal and Bacterial Type Strains, Phase II (KMG-II): from individual species to whole genera.</title>
        <authorList>
            <person name="Goeker M."/>
        </authorList>
    </citation>
    <scope>NUCLEOTIDE SEQUENCE [LARGE SCALE GENOMIC DNA]</scope>
    <source>
        <strain evidence="2 3">DSM 15149</strain>
    </source>
</reference>
<keyword evidence="1" id="KW-0472">Membrane</keyword>
<organism evidence="2 3">
    <name type="scientific">Photorhabdus asymbiotica</name>
    <dbReference type="NCBI Taxonomy" id="291112"/>
    <lineage>
        <taxon>Bacteria</taxon>
        <taxon>Pseudomonadati</taxon>
        <taxon>Pseudomonadota</taxon>
        <taxon>Gammaproteobacteria</taxon>
        <taxon>Enterobacterales</taxon>
        <taxon>Morganellaceae</taxon>
        <taxon>Photorhabdus</taxon>
    </lineage>
</organism>
<evidence type="ECO:0000313" key="2">
    <source>
        <dbReference type="EMBL" id="RKS66482.1"/>
    </source>
</evidence>
<evidence type="ECO:0000256" key="1">
    <source>
        <dbReference type="SAM" id="Phobius"/>
    </source>
</evidence>
<proteinExistence type="predicted"/>
<dbReference type="Proteomes" id="UP000280955">
    <property type="component" value="Unassembled WGS sequence"/>
</dbReference>
<accession>A0ABX9SSL8</accession>
<feature type="transmembrane region" description="Helical" evidence="1">
    <location>
        <begin position="29"/>
        <end position="48"/>
    </location>
</feature>
<evidence type="ECO:0000313" key="3">
    <source>
        <dbReference type="Proteomes" id="UP000280955"/>
    </source>
</evidence>
<name>A0ABX9SSL8_9GAMM</name>
<protein>
    <submittedName>
        <fullName evidence="2">Uncharacterized protein</fullName>
    </submittedName>
</protein>
<gene>
    <name evidence="2" type="ORF">BDD30_0785</name>
</gene>
<keyword evidence="1" id="KW-1133">Transmembrane helix</keyword>
<sequence length="49" mass="5702">MIKYNQKMVSFLDAYIKEEVVIPKFLAEFLNLGFTVSSNGCVFFLLYVM</sequence>
<comment type="caution">
    <text evidence="2">The sequence shown here is derived from an EMBL/GenBank/DDBJ whole genome shotgun (WGS) entry which is preliminary data.</text>
</comment>
<keyword evidence="1" id="KW-0812">Transmembrane</keyword>